<feature type="transmembrane region" description="Helical" evidence="7">
    <location>
        <begin position="904"/>
        <end position="925"/>
    </location>
</feature>
<feature type="compositionally biased region" description="Polar residues" evidence="6">
    <location>
        <begin position="1568"/>
        <end position="1577"/>
    </location>
</feature>
<dbReference type="PANTHER" id="PTHR13167:SF46">
    <property type="entry name" value="PIEZO NON-SPECIFIC CATION CHANNEL R-RAS-BINDING DOMAIN-CONTAINING PROTEIN"/>
    <property type="match status" value="1"/>
</dbReference>
<feature type="transmembrane region" description="Helical" evidence="7">
    <location>
        <begin position="2228"/>
        <end position="2249"/>
    </location>
</feature>
<protein>
    <recommendedName>
        <fullName evidence="14">Piezo non-specific cation channel R-Ras-binding domain-containing protein</fullName>
    </recommendedName>
</protein>
<feature type="transmembrane region" description="Helical" evidence="7">
    <location>
        <begin position="59"/>
        <end position="83"/>
    </location>
</feature>
<comment type="caution">
    <text evidence="12">The sequence shown here is derived from an EMBL/GenBank/DDBJ whole genome shotgun (WGS) entry which is preliminary data.</text>
</comment>
<proteinExistence type="inferred from homology"/>
<dbReference type="EMBL" id="JRKL02001685">
    <property type="protein sequence ID" value="KAF3962630.1"/>
    <property type="molecule type" value="Genomic_DNA"/>
</dbReference>
<dbReference type="GO" id="GO:0050982">
    <property type="term" value="P:detection of mechanical stimulus"/>
    <property type="evidence" value="ECO:0007669"/>
    <property type="project" value="TreeGrafter"/>
</dbReference>
<feature type="transmembrane region" description="Helical" evidence="7">
    <location>
        <begin position="248"/>
        <end position="267"/>
    </location>
</feature>
<keyword evidence="13" id="KW-1185">Reference proteome</keyword>
<dbReference type="GO" id="GO:0071260">
    <property type="term" value="P:cellular response to mechanical stimulus"/>
    <property type="evidence" value="ECO:0007669"/>
    <property type="project" value="TreeGrafter"/>
</dbReference>
<feature type="transmembrane region" description="Helical" evidence="7">
    <location>
        <begin position="2115"/>
        <end position="2133"/>
    </location>
</feature>
<evidence type="ECO:0000259" key="8">
    <source>
        <dbReference type="Pfam" id="PF12166"/>
    </source>
</evidence>
<feature type="transmembrane region" description="Helical" evidence="7">
    <location>
        <begin position="201"/>
        <end position="220"/>
    </location>
</feature>
<dbReference type="Pfam" id="PF24874">
    <property type="entry name" value="Piezo_THU9_anchor"/>
    <property type="match status" value="1"/>
</dbReference>
<dbReference type="InterPro" id="IPR056768">
    <property type="entry name" value="THU_Piezo"/>
</dbReference>
<reference evidence="12" key="1">
    <citation type="submission" date="2020-03" db="EMBL/GenBank/DDBJ databases">
        <title>Castanea mollissima Vanexum genome sequencing.</title>
        <authorList>
            <person name="Staton M."/>
        </authorList>
    </citation>
    <scope>NUCLEOTIDE SEQUENCE</scope>
    <source>
        <tissue evidence="12">Leaf</tissue>
    </source>
</reference>
<dbReference type="InterPro" id="IPR031334">
    <property type="entry name" value="Piezo_cap_dom"/>
</dbReference>
<accession>A0A8J4R9H7</accession>
<feature type="transmembrane region" description="Helical" evidence="7">
    <location>
        <begin position="29"/>
        <end position="47"/>
    </location>
</feature>
<feature type="transmembrane region" description="Helical" evidence="7">
    <location>
        <begin position="344"/>
        <end position="363"/>
    </location>
</feature>
<keyword evidence="3 7" id="KW-0812">Transmembrane</keyword>
<feature type="transmembrane region" description="Helical" evidence="7">
    <location>
        <begin position="1136"/>
        <end position="1154"/>
    </location>
</feature>
<feature type="transmembrane region" description="Helical" evidence="7">
    <location>
        <begin position="147"/>
        <end position="172"/>
    </location>
</feature>
<dbReference type="OrthoDB" id="303066at2759"/>
<feature type="transmembrane region" description="Helical" evidence="7">
    <location>
        <begin position="945"/>
        <end position="963"/>
    </location>
</feature>
<dbReference type="InterPro" id="IPR056770">
    <property type="entry name" value="Piezo_THU9_anchor"/>
</dbReference>
<feature type="transmembrane region" description="Helical" evidence="7">
    <location>
        <begin position="1705"/>
        <end position="1731"/>
    </location>
</feature>
<evidence type="ECO:0008006" key="14">
    <source>
        <dbReference type="Google" id="ProtNLM"/>
    </source>
</evidence>
<feature type="transmembrane region" description="Helical" evidence="7">
    <location>
        <begin position="2473"/>
        <end position="2490"/>
    </location>
</feature>
<feature type="transmembrane region" description="Helical" evidence="7">
    <location>
        <begin position="471"/>
        <end position="492"/>
    </location>
</feature>
<evidence type="ECO:0000256" key="1">
    <source>
        <dbReference type="ARBA" id="ARBA00004141"/>
    </source>
</evidence>
<feature type="transmembrane region" description="Helical" evidence="7">
    <location>
        <begin position="1160"/>
        <end position="1188"/>
    </location>
</feature>
<dbReference type="GO" id="GO:0005261">
    <property type="term" value="F:monoatomic cation channel activity"/>
    <property type="evidence" value="ECO:0007669"/>
    <property type="project" value="TreeGrafter"/>
</dbReference>
<evidence type="ECO:0000313" key="12">
    <source>
        <dbReference type="EMBL" id="KAF3962630.1"/>
    </source>
</evidence>
<feature type="transmembrane region" description="Helical" evidence="7">
    <location>
        <begin position="622"/>
        <end position="641"/>
    </location>
</feature>
<evidence type="ECO:0000256" key="5">
    <source>
        <dbReference type="ARBA" id="ARBA00023136"/>
    </source>
</evidence>
<dbReference type="Proteomes" id="UP000737018">
    <property type="component" value="Unassembled WGS sequence"/>
</dbReference>
<feature type="transmembrane region" description="Helical" evidence="7">
    <location>
        <begin position="999"/>
        <end position="1017"/>
    </location>
</feature>
<feature type="transmembrane region" description="Helical" evidence="7">
    <location>
        <begin position="2084"/>
        <end position="2103"/>
    </location>
</feature>
<dbReference type="GO" id="GO:0042391">
    <property type="term" value="P:regulation of membrane potential"/>
    <property type="evidence" value="ECO:0007669"/>
    <property type="project" value="TreeGrafter"/>
</dbReference>
<keyword evidence="4 7" id="KW-1133">Transmembrane helix</keyword>
<organism evidence="12 13">
    <name type="scientific">Castanea mollissima</name>
    <name type="common">Chinese chestnut</name>
    <dbReference type="NCBI Taxonomy" id="60419"/>
    <lineage>
        <taxon>Eukaryota</taxon>
        <taxon>Viridiplantae</taxon>
        <taxon>Streptophyta</taxon>
        <taxon>Embryophyta</taxon>
        <taxon>Tracheophyta</taxon>
        <taxon>Spermatophyta</taxon>
        <taxon>Magnoliopsida</taxon>
        <taxon>eudicotyledons</taxon>
        <taxon>Gunneridae</taxon>
        <taxon>Pentapetalae</taxon>
        <taxon>rosids</taxon>
        <taxon>fabids</taxon>
        <taxon>Fagales</taxon>
        <taxon>Fagaceae</taxon>
        <taxon>Castanea</taxon>
    </lineage>
</organism>
<evidence type="ECO:0000256" key="4">
    <source>
        <dbReference type="ARBA" id="ARBA00022989"/>
    </source>
</evidence>
<feature type="transmembrane region" description="Helical" evidence="7">
    <location>
        <begin position="438"/>
        <end position="459"/>
    </location>
</feature>
<feature type="domain" description="Piezo non-specific cation channel cap" evidence="8">
    <location>
        <begin position="2278"/>
        <end position="2553"/>
    </location>
</feature>
<feature type="transmembrane region" description="Helical" evidence="7">
    <location>
        <begin position="302"/>
        <end position="320"/>
    </location>
</feature>
<feature type="region of interest" description="Disordered" evidence="6">
    <location>
        <begin position="1568"/>
        <end position="1588"/>
    </location>
</feature>
<dbReference type="GO" id="GO:0008381">
    <property type="term" value="F:mechanosensitive monoatomic ion channel activity"/>
    <property type="evidence" value="ECO:0007669"/>
    <property type="project" value="InterPro"/>
</dbReference>
<feature type="transmembrane region" description="Helical" evidence="7">
    <location>
        <begin position="1793"/>
        <end position="1815"/>
    </location>
</feature>
<keyword evidence="5 7" id="KW-0472">Membrane</keyword>
<evidence type="ECO:0000313" key="13">
    <source>
        <dbReference type="Proteomes" id="UP000737018"/>
    </source>
</evidence>
<feature type="transmembrane region" description="Helical" evidence="7">
    <location>
        <begin position="2057"/>
        <end position="2077"/>
    </location>
</feature>
<feature type="transmembrane region" description="Helical" evidence="7">
    <location>
        <begin position="810"/>
        <end position="832"/>
    </location>
</feature>
<evidence type="ECO:0000256" key="2">
    <source>
        <dbReference type="ARBA" id="ARBA00007821"/>
    </source>
</evidence>
<feature type="transmembrane region" description="Helical" evidence="7">
    <location>
        <begin position="2014"/>
        <end position="2037"/>
    </location>
</feature>
<feature type="domain" description="Piezo THU9 and anchor" evidence="10">
    <location>
        <begin position="2013"/>
        <end position="2250"/>
    </location>
</feature>
<dbReference type="Pfam" id="PF23188">
    <property type="entry name" value="THU_Piezo1"/>
    <property type="match status" value="1"/>
</dbReference>
<feature type="transmembrane region" description="Helical" evidence="7">
    <location>
        <begin position="1375"/>
        <end position="1392"/>
    </location>
</feature>
<gene>
    <name evidence="12" type="ORF">CMV_012877</name>
</gene>
<evidence type="ECO:0000259" key="10">
    <source>
        <dbReference type="Pfam" id="PF24874"/>
    </source>
</evidence>
<feature type="transmembrane region" description="Helical" evidence="7">
    <location>
        <begin position="1195"/>
        <end position="1216"/>
    </location>
</feature>
<dbReference type="PANTHER" id="PTHR13167">
    <property type="entry name" value="PIEZO-TYPE MECHANOSENSITIVE ION CHANNEL COMPONENT"/>
    <property type="match status" value="1"/>
</dbReference>
<dbReference type="GO" id="GO:0016020">
    <property type="term" value="C:membrane"/>
    <property type="evidence" value="ECO:0007669"/>
    <property type="project" value="UniProtKB-SubCell"/>
</dbReference>
<feature type="domain" description="Piezo transmembrane helical unit" evidence="9">
    <location>
        <begin position="1701"/>
        <end position="1806"/>
    </location>
</feature>
<comment type="subcellular location">
    <subcellularLocation>
        <location evidence="1">Membrane</location>
        <topology evidence="1">Multi-pass membrane protein</topology>
    </subcellularLocation>
</comment>
<feature type="transmembrane region" description="Helical" evidence="7">
    <location>
        <begin position="412"/>
        <end position="432"/>
    </location>
</feature>
<evidence type="ECO:0000256" key="3">
    <source>
        <dbReference type="ARBA" id="ARBA00022692"/>
    </source>
</evidence>
<feature type="domain" description="Piezo-type mechanosensitive ion channel homolog" evidence="11">
    <location>
        <begin position="567"/>
        <end position="695"/>
    </location>
</feature>
<feature type="transmembrane region" description="Helical" evidence="7">
    <location>
        <begin position="754"/>
        <end position="774"/>
    </location>
</feature>
<comment type="similarity">
    <text evidence="2">Belongs to the PIEZO (TC 1.A.75) family.</text>
</comment>
<dbReference type="Pfam" id="PF12166">
    <property type="entry name" value="Piezo_cap"/>
    <property type="match status" value="1"/>
</dbReference>
<dbReference type="InterPro" id="IPR027272">
    <property type="entry name" value="Piezo"/>
</dbReference>
<name>A0A8J4R9H7_9ROSI</name>
<feature type="transmembrane region" description="Helical" evidence="7">
    <location>
        <begin position="273"/>
        <end position="295"/>
    </location>
</feature>
<dbReference type="Pfam" id="PF25288">
    <property type="entry name" value="PIEZO"/>
    <property type="match status" value="1"/>
</dbReference>
<evidence type="ECO:0000256" key="6">
    <source>
        <dbReference type="SAM" id="MobiDB-lite"/>
    </source>
</evidence>
<feature type="transmembrane region" description="Helical" evidence="7">
    <location>
        <begin position="1743"/>
        <end position="1763"/>
    </location>
</feature>
<feature type="transmembrane region" description="Helical" evidence="7">
    <location>
        <begin position="780"/>
        <end position="798"/>
    </location>
</feature>
<sequence length="2555" mass="293527">MLLLTSFTRKNFKQKNEETRKIEVNMEKVIIISCLGLIWFFLKWEVVMGRFLSGFVLPMLLLTAASLNWNLISLADLLAFLFIQYNATKIGKVYHYHFYLISIRRATVWTLHACFWQRGAVVEILDSIVHLKFLKYIHGSRFQRQSWFSWFVVNFSLLAILSHALFHIVLAIEGDQWSIADAQWAKIIGFMRVQSWRSLSVIYFLVIQVLAASVALIEIYGSRFGLDSWRDSCLGHLYSSVVRIGSQLRVLCCLLLPAVQLVVGISHPSWVSFPFFICSSIGLVDWSLTSNFLGLFRWWRHLLLYSGLNIILLYVYQLPIEFSEIFLWVAEFIGLFKISAKSEWSEVCSGLSLLLFYVMLSWIRCDIAEMDIIMSTGESSLTEQLLPKKHSFFIRKSSRSGIRHTNVLTRGAIFRTFSINFFTYGFLILLLALTFWSFHFASLCAFGLLAYVGYILYAFPSMFHLHWLNGLLLVFVLCWAASTYVFNLAFTVLNKKLWKDMEIWETIGLWHYPIPGFFLLAQFGLGGFVALCNLVNNSVFLYLSDGNGQSSNEDSSFEEKEETKVLIVATIAWGLCKSSRAIVLVLLFLISVRPGFIHAVYMIFFMMHLLSNSISRKLRQSLILLCEAHFALLYILQLNLISKVLEQKGSFAMEMISQLGLLNHTSGDFMKIAVLACFCAIHNHGLDMLFSFSAIVQNTPCPPIGFNILRAGLIKSVLLSVHTSTSSETQNNNHSQERRITSYLTAVGQKFLSTYQLCGAYIVFLTILLNLYLLTPNYTSFGYMFFLLIWMIGRQLLGKTKRRLWFPLKVYAAIVFVFIYSMSVFLSLQTWLSKVVDFNSAFGYSPEASTLKNIWGPLAVLVVMQLYSYERRQSKNFRLGDNDAPEIGAFAFIKRVLIWHSEKILLLALFYASLSPISAFGFLYLLGLVICSTLPKSSRFPSKLFLVYSGLLMMVEYLFQIWGDEAEMFPGQKHSYLSLLLGLQLYKPGFYGLEAGLRGKVLVIVACIFQYNIFGWLDKMPCHNGNGGKWDEPCALFGAAEEVSCITIASTAKSKPSRDADPLLEKKEEETRHLWSSLKSGLSQGPGLVSENGGSEGSNTRKYLYRYFWESSKDRHKWNRKRVHFFRKERLDMQKTTLKISMMFWMENMFNLFGLEINMIALLLASFAVLNAFSLLYIASLAACILLHRHVVRKLWPVFVFLFASVVTLEYLSIWMNLASWKQHAPSEAQVTCNDCWRISDVYFNYCKKCWLGMIVDDPRMLMSYYAVFMFSCFKLRADYFSSLTGSETYQRIMSQEKSAASLSDLSFETKSLWTILDYLRLYSYCHLLDVVLALILITGTLEYDILHLGYLAFALIFSRMRLEILKKKNKIFKFLRLYNFVLIVLSLAYQSPFLGYSSEGKSKTIGYISKVIGFHKYDYGFRITSRSALVEIIIFMLVSLQSYMFSSQEFDYVSKYLEAEQNGAILRKQEKKAAWKTAQLQHILKYEQQKHLRNMQVEKMKSEMLSLQIWLHKMGTTAHCCDTSPQSKGLERRCSSSIDLYRANSFSDKGENKQNLNLSSDSIFSFDMTESPTSGRTGRPLAEESRNHSMDSFHEIIELKEKSSCTVHLIGDGVSQVQSLGNLAVNNLVRILDIEHEEPNINEDSSEDEVYYEVESQNIEHEKHLDRTFSVQSGIERTTSDAAGPQIGIIIRYMWSQMRSNNDVVCYCCFVLIFLWHFSLLSMVYLVALFLYALCVNTGPSYMFWVLMLIYTEVCILLQYLYQVIIQHCELTINESILQELGFPAHKIMSSFVISNLALFLVYLFTLLQISIAARDSDWAMGTEFSYHKRINHYEEEILKSCSCRERIQRLLLPLKNLIKMLIIWLYRYWGSLTQGAETPPYFVQLSMEVILWPEDGIQPERIESGMNKLLKILHDRECKEKNLSHFHAASRVHVQSIEKSSENANIALAVLEVVFASPSAESNSVEWYKSLTPAADVANQILKAQHDGILKGIGFPYPVLSVIGGGKREIDLYAYIFCADLAVFFLVAIFYQSVIKNNSEFLEVYQLEDQFPKEFVFILMVIFFLIVLDRIIYLCSFATGKVIFYLFNLVLCTYSVTKYAWHMEPSHTYGGRLALRVIYLTKAVSLALQAIQIRFGIPHKSTLYRQFLTSSISQINYLGFRLYRALPFLYELRCVLDWSCTTTSLTMYDWLKLEDIYASLFLVKCDVDLNRAGRQQGQKQTKMTKFCNGICLFFILMCVIWAPMLMYSSGNPSNIANPIKDASVHIDIETVSGRLKLFETTLCEKISWDELDAHKNLDPQGHLSEYNENDIQLICCQADASTLWDVPPVVQARFVKSLRLSMDIVFSWQFTRERPKGKEVVKYGLTIQDQDLPRSSEVMKVLNGSTNSFTIYNVYPRYFRVTGSGDVRFLEQKVDLVSGDLVLNRGNPEWWSFHDINSLNFSGCGELAGPMAIIVSEETPQGILGETLSKFSIWGLYITFVLAVGRFIRLQCSDLRMRIPFENLPSCDRLLAICEDIYAARAEGELEVEEVLYWTLVKIYRSPHMLLEYTKHD</sequence>
<feature type="transmembrane region" description="Helical" evidence="7">
    <location>
        <begin position="512"/>
        <end position="535"/>
    </location>
</feature>
<evidence type="ECO:0000256" key="7">
    <source>
        <dbReference type="SAM" id="Phobius"/>
    </source>
</evidence>
<evidence type="ECO:0000259" key="11">
    <source>
        <dbReference type="Pfam" id="PF25288"/>
    </source>
</evidence>
<dbReference type="InterPro" id="IPR057611">
    <property type="entry name" value="PIEZO_dom"/>
</dbReference>
<evidence type="ECO:0000259" key="9">
    <source>
        <dbReference type="Pfam" id="PF23188"/>
    </source>
</evidence>